<dbReference type="Gene3D" id="3.40.50.10810">
    <property type="entry name" value="Tandem AAA-ATPase domain"/>
    <property type="match status" value="1"/>
</dbReference>
<dbReference type="InterPro" id="IPR038718">
    <property type="entry name" value="SNF2-like_sf"/>
</dbReference>
<evidence type="ECO:0000256" key="8">
    <source>
        <dbReference type="ARBA" id="ARBA00022853"/>
    </source>
</evidence>
<dbReference type="EMBL" id="MCFI01000025">
    <property type="protein sequence ID" value="ORY75775.1"/>
    <property type="molecule type" value="Genomic_DNA"/>
</dbReference>
<dbReference type="OMA" id="AFQQWFG"/>
<sequence>MSDIALATSATQSPPVKRGPGRPRKIRPEDDHVGSSKTVEKKVKLERASMLSKSTSKTLKDPNAKPRGRPRKETLVKSEEALATTSTANVQPSPGIKRFRLKVNPVIAGPLITHPFHMPLPPKYASLDAYLASFISLDEDVTPEVAQQKRADMTQLRQQPVVPPSHQDILSNQACYFAKLMQDERRRNLSNARKIAGMVQQHFKRISGADERLEKDLLKLQRGLAKKTASEVRRKWRLAGKEVQRRVLVKEQEQQRALGKQHLNQILEHSTSLLDARRKLHDDEEAEESSEAESDDEDHYLSVEQLREKYAHIPEVEPALDAKLAKQAVVQEEQESPMDSEMDSDTQEAEDDGPGLSSLYPELRKVDRASSSADAAEIDSTVPIRPATRQSSGELMELASDVDMVEDDDSSPMDSEMDDDESGSEVSGASSGPGLAYLYSMPVKPKAQIEEVPAKPVEVQEAVPAAVPKAASPAEGQVEIKTPIPFLLRGTLREYQHIGLDWMAGLYQNGTNGILADEMGLGKTIQTISLLTWLACEREVWGPHLIIVPTSVMLNWEREFKKFAPGLKVLTYYGNPKERKEKRRGWSKPDSFHVIITSYQLVISDQATFRRRRWEYMILDEAHNIKNFKSQRWQTLLNFNTAHRLLLTGTPLQNNLGELWSLLYFLMPRGISEDASFANLSDFQEWFGRPVDKMIEDNTGGGMSDEARNTVAKLHRILRPYILRRLKADVEKQMPGKFEHVIDCRLSKRQRFLYDDFMSRAKTRETLASGNFLSIINCFMQLRKVCNHPDLFESRPIVTSFAMHKSASATYETRELLVRRRLLTEAPGTLVDLDFLNLRLPSHVPDLVEVVDDDHLTVAGKQAFLRYKDQLFARDRALYRQRVNNFRTQRVPIYGTDLLPPPGFDKAYWQQTSHMSKLMPSYESVVASCEPAVRKFGCITPKRMLPLTAAQQTELRHGIRDAAHFSRTCMSIAFPDKRLLQFDCGKLQRLDMLLRDLLPQGHRVLIFTQMTRMLDILEQFLNIHGHRYFRLDGATKIEQRQQLTERFNNDPRIPVFILSTRSGGLGINLTGANVVIFFDSDWNPCMDRQCQDRAHRIGQTRDVHIYRFVSEHTIEQNIMRKANQKRMLDNVVIGQGDFTTDFFNKVDWRDMLGEELGETLPMNAEMDVSGGGLEATLAMVEDEDDAAAARVAEREMDIDAVEFAETGTPAQQAALASSTNAAPVVADEGDEEEPGSVDDYMIEFLLREQGRMDLMDVV</sequence>
<dbReference type="GO" id="GO:0003677">
    <property type="term" value="F:DNA binding"/>
    <property type="evidence" value="ECO:0007669"/>
    <property type="project" value="UniProtKB-KW"/>
</dbReference>
<dbReference type="InterPro" id="IPR014012">
    <property type="entry name" value="HSA_dom"/>
</dbReference>
<dbReference type="OrthoDB" id="372624at2759"/>
<dbReference type="CDD" id="cd18003">
    <property type="entry name" value="DEXQc_SRCAP"/>
    <property type="match status" value="1"/>
</dbReference>
<dbReference type="Pfam" id="PF00176">
    <property type="entry name" value="SNF2-rel_dom"/>
    <property type="match status" value="1"/>
</dbReference>
<evidence type="ECO:0000256" key="1">
    <source>
        <dbReference type="ARBA" id="ARBA00004123"/>
    </source>
</evidence>
<evidence type="ECO:0000256" key="9">
    <source>
        <dbReference type="ARBA" id="ARBA00023015"/>
    </source>
</evidence>
<evidence type="ECO:0000313" key="19">
    <source>
        <dbReference type="Proteomes" id="UP000193685"/>
    </source>
</evidence>
<keyword evidence="19" id="KW-1185">Reference proteome</keyword>
<keyword evidence="12" id="KW-0804">Transcription</keyword>
<feature type="region of interest" description="Disordered" evidence="14">
    <location>
        <begin position="1209"/>
        <end position="1235"/>
    </location>
</feature>
<dbReference type="SMART" id="SM00487">
    <property type="entry name" value="DEXDc"/>
    <property type="match status" value="1"/>
</dbReference>
<evidence type="ECO:0000256" key="12">
    <source>
        <dbReference type="ARBA" id="ARBA00023163"/>
    </source>
</evidence>
<evidence type="ECO:0000256" key="13">
    <source>
        <dbReference type="ARBA" id="ARBA00023242"/>
    </source>
</evidence>
<feature type="compositionally biased region" description="Acidic residues" evidence="14">
    <location>
        <begin position="283"/>
        <end position="298"/>
    </location>
</feature>
<comment type="subcellular location">
    <subcellularLocation>
        <location evidence="1">Nucleus</location>
    </subcellularLocation>
</comment>
<dbReference type="GO" id="GO:0016887">
    <property type="term" value="F:ATP hydrolysis activity"/>
    <property type="evidence" value="ECO:0007669"/>
    <property type="project" value="TreeGrafter"/>
</dbReference>
<feature type="domain" description="HSA" evidence="17">
    <location>
        <begin position="154"/>
        <end position="238"/>
    </location>
</feature>
<dbReference type="PRINTS" id="PR00930">
    <property type="entry name" value="HIGHMOBLTYIY"/>
</dbReference>
<feature type="compositionally biased region" description="Acidic residues" evidence="14">
    <location>
        <begin position="403"/>
        <end position="423"/>
    </location>
</feature>
<dbReference type="InterPro" id="IPR000116">
    <property type="entry name" value="HMGA"/>
</dbReference>
<dbReference type="InterPro" id="IPR049730">
    <property type="entry name" value="SNF2/RAD54-like_C"/>
</dbReference>
<dbReference type="STRING" id="56484.A0A1Y2EYA8"/>
<dbReference type="FunFam" id="3.40.50.10810:FF:000005">
    <property type="entry name" value="Photoperiod-independent early flowering 1"/>
    <property type="match status" value="1"/>
</dbReference>
<evidence type="ECO:0000256" key="2">
    <source>
        <dbReference type="ARBA" id="ARBA00009220"/>
    </source>
</evidence>
<dbReference type="GO" id="GO:0005524">
    <property type="term" value="F:ATP binding"/>
    <property type="evidence" value="ECO:0007669"/>
    <property type="project" value="UniProtKB-KW"/>
</dbReference>
<dbReference type="InterPro" id="IPR014001">
    <property type="entry name" value="Helicase_ATP-bd"/>
</dbReference>
<dbReference type="Proteomes" id="UP000193685">
    <property type="component" value="Unassembled WGS sequence"/>
</dbReference>
<comment type="caution">
    <text evidence="18">The sequence shown here is derived from an EMBL/GenBank/DDBJ whole genome shotgun (WGS) entry which is preliminary data.</text>
</comment>
<dbReference type="CDD" id="cd18793">
    <property type="entry name" value="SF2_C_SNF"/>
    <property type="match status" value="1"/>
</dbReference>
<evidence type="ECO:0000259" key="17">
    <source>
        <dbReference type="PROSITE" id="PS51204"/>
    </source>
</evidence>
<dbReference type="SUPFAM" id="SSF52540">
    <property type="entry name" value="P-loop containing nucleoside triphosphate hydrolases"/>
    <property type="match status" value="2"/>
</dbReference>
<evidence type="ECO:0000256" key="3">
    <source>
        <dbReference type="ARBA" id="ARBA00012551"/>
    </source>
</evidence>
<dbReference type="Gene3D" id="3.40.50.300">
    <property type="entry name" value="P-loop containing nucleotide triphosphate hydrolases"/>
    <property type="match status" value="1"/>
</dbReference>
<reference evidence="18 19" key="1">
    <citation type="submission" date="2016-07" db="EMBL/GenBank/DDBJ databases">
        <title>Pervasive Adenine N6-methylation of Active Genes in Fungi.</title>
        <authorList>
            <consortium name="DOE Joint Genome Institute"/>
            <person name="Mondo S.J."/>
            <person name="Dannebaum R.O."/>
            <person name="Kuo R.C."/>
            <person name="Labutti K."/>
            <person name="Haridas S."/>
            <person name="Kuo A."/>
            <person name="Salamov A."/>
            <person name="Ahrendt S.R."/>
            <person name="Lipzen A."/>
            <person name="Sullivan W."/>
            <person name="Andreopoulos W.B."/>
            <person name="Clum A."/>
            <person name="Lindquist E."/>
            <person name="Daum C."/>
            <person name="Ramamoorthy G.K."/>
            <person name="Gryganskyi A."/>
            <person name="Culley D."/>
            <person name="Magnuson J.K."/>
            <person name="James T.Y."/>
            <person name="O'Malley M.A."/>
            <person name="Stajich J.E."/>
            <person name="Spatafora J.W."/>
            <person name="Visel A."/>
            <person name="Grigoriev I.V."/>
        </authorList>
    </citation>
    <scope>NUCLEOTIDE SEQUENCE [LARGE SCALE GENOMIC DNA]</scope>
    <source>
        <strain evidence="18 19">12-1054</strain>
    </source>
</reference>
<dbReference type="SMART" id="SM00490">
    <property type="entry name" value="HELICc"/>
    <property type="match status" value="1"/>
</dbReference>
<dbReference type="GO" id="GO:0042393">
    <property type="term" value="F:histone binding"/>
    <property type="evidence" value="ECO:0007669"/>
    <property type="project" value="TreeGrafter"/>
</dbReference>
<keyword evidence="6" id="KW-0347">Helicase</keyword>
<feature type="domain" description="Helicase C-terminal" evidence="16">
    <location>
        <begin position="989"/>
        <end position="1139"/>
    </location>
</feature>
<keyword evidence="5" id="KW-0378">Hydrolase</keyword>
<evidence type="ECO:0000313" key="18">
    <source>
        <dbReference type="EMBL" id="ORY75775.1"/>
    </source>
</evidence>
<keyword evidence="7" id="KW-0067">ATP-binding</keyword>
<dbReference type="PANTHER" id="PTHR45685">
    <property type="entry name" value="HELICASE SRCAP-RELATED"/>
    <property type="match status" value="1"/>
</dbReference>
<feature type="domain" description="Helicase ATP-binding" evidence="15">
    <location>
        <begin position="504"/>
        <end position="669"/>
    </location>
</feature>
<dbReference type="GeneID" id="63788626"/>
<dbReference type="InterPro" id="IPR027417">
    <property type="entry name" value="P-loop_NTPase"/>
</dbReference>
<dbReference type="GO" id="GO:0006355">
    <property type="term" value="P:regulation of DNA-templated transcription"/>
    <property type="evidence" value="ECO:0007669"/>
    <property type="project" value="InterPro"/>
</dbReference>
<protein>
    <recommendedName>
        <fullName evidence="3">DNA helicase</fullName>
        <ecNumber evidence="3">3.6.4.12</ecNumber>
    </recommendedName>
</protein>
<keyword evidence="9" id="KW-0805">Transcription regulation</keyword>
<dbReference type="EC" id="3.6.4.12" evidence="3"/>
<evidence type="ECO:0000256" key="11">
    <source>
        <dbReference type="ARBA" id="ARBA00023159"/>
    </source>
</evidence>
<evidence type="ECO:0000256" key="6">
    <source>
        <dbReference type="ARBA" id="ARBA00022806"/>
    </source>
</evidence>
<dbReference type="AlphaFoldDB" id="A0A1Y2EYA8"/>
<evidence type="ECO:0000256" key="14">
    <source>
        <dbReference type="SAM" id="MobiDB-lite"/>
    </source>
</evidence>
<dbReference type="GO" id="GO:0000812">
    <property type="term" value="C:Swr1 complex"/>
    <property type="evidence" value="ECO:0007669"/>
    <property type="project" value="TreeGrafter"/>
</dbReference>
<feature type="region of interest" description="Disordered" evidence="14">
    <location>
        <begin position="279"/>
        <end position="300"/>
    </location>
</feature>
<dbReference type="InterPro" id="IPR000330">
    <property type="entry name" value="SNF2_N"/>
</dbReference>
<gene>
    <name evidence="18" type="ORF">BCR37DRAFT_403727</name>
</gene>
<comment type="similarity">
    <text evidence="2">Belongs to the SNF2/RAD54 helicase family. SWR1 subfamily.</text>
</comment>
<keyword evidence="10" id="KW-0238">DNA-binding</keyword>
<dbReference type="PANTHER" id="PTHR45685:SF1">
    <property type="entry name" value="HELICASE SRCAP"/>
    <property type="match status" value="1"/>
</dbReference>
<dbReference type="InterPro" id="IPR050520">
    <property type="entry name" value="INO80/SWR1_helicase"/>
</dbReference>
<dbReference type="InterPro" id="IPR001650">
    <property type="entry name" value="Helicase_C-like"/>
</dbReference>
<feature type="region of interest" description="Disordered" evidence="14">
    <location>
        <begin position="327"/>
        <end position="431"/>
    </location>
</feature>
<feature type="compositionally biased region" description="Basic and acidic residues" evidence="14">
    <location>
        <begin position="26"/>
        <end position="47"/>
    </location>
</feature>
<evidence type="ECO:0000259" key="15">
    <source>
        <dbReference type="PROSITE" id="PS51192"/>
    </source>
</evidence>
<dbReference type="RefSeq" id="XP_040722423.1">
    <property type="nucleotide sequence ID" value="XM_040872027.1"/>
</dbReference>
<dbReference type="PROSITE" id="PS51192">
    <property type="entry name" value="HELICASE_ATP_BIND_1"/>
    <property type="match status" value="1"/>
</dbReference>
<dbReference type="Gene3D" id="1.20.120.850">
    <property type="entry name" value="SWI2/SNF2 ATPases, N-terminal domain"/>
    <property type="match status" value="1"/>
</dbReference>
<evidence type="ECO:0000256" key="10">
    <source>
        <dbReference type="ARBA" id="ARBA00023125"/>
    </source>
</evidence>
<name>A0A1Y2EYA8_PROLT</name>
<feature type="compositionally biased region" description="Low complexity" evidence="14">
    <location>
        <begin position="369"/>
        <end position="380"/>
    </location>
</feature>
<feature type="compositionally biased region" description="Acidic residues" evidence="14">
    <location>
        <begin position="332"/>
        <end position="353"/>
    </location>
</feature>
<accession>A0A1Y2EYA8</accession>
<evidence type="ECO:0000259" key="16">
    <source>
        <dbReference type="PROSITE" id="PS51194"/>
    </source>
</evidence>
<feature type="region of interest" description="Disordered" evidence="14">
    <location>
        <begin position="1"/>
        <end position="91"/>
    </location>
</feature>
<dbReference type="GO" id="GO:0006338">
    <property type="term" value="P:chromatin remodeling"/>
    <property type="evidence" value="ECO:0007669"/>
    <property type="project" value="TreeGrafter"/>
</dbReference>
<proteinExistence type="inferred from homology"/>
<dbReference type="PROSITE" id="PS51204">
    <property type="entry name" value="HSA"/>
    <property type="match status" value="1"/>
</dbReference>
<evidence type="ECO:0000256" key="4">
    <source>
        <dbReference type="ARBA" id="ARBA00022741"/>
    </source>
</evidence>
<keyword evidence="13" id="KW-0539">Nucleus</keyword>
<evidence type="ECO:0000256" key="7">
    <source>
        <dbReference type="ARBA" id="ARBA00022840"/>
    </source>
</evidence>
<keyword evidence="4" id="KW-0547">Nucleotide-binding</keyword>
<feature type="compositionally biased region" description="Polar residues" evidence="14">
    <location>
        <begin position="1209"/>
        <end position="1221"/>
    </location>
</feature>
<keyword evidence="11" id="KW-0010">Activator</keyword>
<feature type="compositionally biased region" description="Basic and acidic residues" evidence="14">
    <location>
        <begin position="71"/>
        <end position="80"/>
    </location>
</feature>
<evidence type="ECO:0000256" key="5">
    <source>
        <dbReference type="ARBA" id="ARBA00022801"/>
    </source>
</evidence>
<keyword evidence="8" id="KW-0156">Chromatin regulator</keyword>
<dbReference type="Pfam" id="PF07529">
    <property type="entry name" value="HSA"/>
    <property type="match status" value="1"/>
</dbReference>
<dbReference type="PROSITE" id="PS51194">
    <property type="entry name" value="HELICASE_CTER"/>
    <property type="match status" value="1"/>
</dbReference>
<dbReference type="GO" id="GO:0003678">
    <property type="term" value="F:DNA helicase activity"/>
    <property type="evidence" value="ECO:0007669"/>
    <property type="project" value="UniProtKB-EC"/>
</dbReference>
<dbReference type="Pfam" id="PF00271">
    <property type="entry name" value="Helicase_C"/>
    <property type="match status" value="1"/>
</dbReference>
<dbReference type="FunFam" id="1.20.120.850:FF:000012">
    <property type="entry name" value="protein PHOTOPERIOD-INDEPENDENT EARLY FLOWERING 1 isoform X3"/>
    <property type="match status" value="1"/>
</dbReference>
<organism evidence="18 19">
    <name type="scientific">Protomyces lactucae-debilis</name>
    <dbReference type="NCBI Taxonomy" id="2754530"/>
    <lineage>
        <taxon>Eukaryota</taxon>
        <taxon>Fungi</taxon>
        <taxon>Dikarya</taxon>
        <taxon>Ascomycota</taxon>
        <taxon>Taphrinomycotina</taxon>
        <taxon>Taphrinomycetes</taxon>
        <taxon>Taphrinales</taxon>
        <taxon>Protomycetaceae</taxon>
        <taxon>Protomyces</taxon>
    </lineage>
</organism>